<keyword evidence="8" id="KW-0472">Membrane</keyword>
<evidence type="ECO:0000313" key="15">
    <source>
        <dbReference type="EMBL" id="TGO02475.1"/>
    </source>
</evidence>
<feature type="domain" description="NolW-like" evidence="13">
    <location>
        <begin position="183"/>
        <end position="249"/>
    </location>
</feature>
<dbReference type="PANTHER" id="PTHR30332">
    <property type="entry name" value="PROBABLE GENERAL SECRETION PATHWAY PROTEIN D"/>
    <property type="match status" value="1"/>
</dbReference>
<dbReference type="EMBL" id="JSZA02000127">
    <property type="protein sequence ID" value="TGO02475.1"/>
    <property type="molecule type" value="Genomic_DNA"/>
</dbReference>
<dbReference type="InterPro" id="IPR038591">
    <property type="entry name" value="NolW-like_sf"/>
</dbReference>
<dbReference type="Pfam" id="PF00263">
    <property type="entry name" value="Secretin"/>
    <property type="match status" value="1"/>
</dbReference>
<feature type="domain" description="NolW-like" evidence="13">
    <location>
        <begin position="256"/>
        <end position="326"/>
    </location>
</feature>
<evidence type="ECO:0000259" key="12">
    <source>
        <dbReference type="Pfam" id="PF00263"/>
    </source>
</evidence>
<dbReference type="InterPro" id="IPR050810">
    <property type="entry name" value="Bact_Secretion_Sys_Channel"/>
</dbReference>
<dbReference type="InterPro" id="IPR001775">
    <property type="entry name" value="GspD/PilQ"/>
</dbReference>
<evidence type="ECO:0000256" key="2">
    <source>
        <dbReference type="ARBA" id="ARBA00006980"/>
    </source>
</evidence>
<evidence type="ECO:0000256" key="10">
    <source>
        <dbReference type="RuleBase" id="RU004004"/>
    </source>
</evidence>
<reference evidence="15 16" key="1">
    <citation type="journal article" date="2016" name="Front. Microbiol.">
        <title>Single-Cell (Meta-)Genomics of a Dimorphic Candidatus Thiomargarita nelsonii Reveals Genomic Plasticity.</title>
        <authorList>
            <person name="Flood B.E."/>
            <person name="Fliss P."/>
            <person name="Jones D.S."/>
            <person name="Dick G.J."/>
            <person name="Jain S."/>
            <person name="Kaster A.K."/>
            <person name="Winkel M."/>
            <person name="Mussmann M."/>
            <person name="Bailey J."/>
        </authorList>
    </citation>
    <scope>NUCLEOTIDE SEQUENCE [LARGE SCALE GENOMIC DNA]</scope>
    <source>
        <strain evidence="15">Hydrate Ridge</strain>
    </source>
</reference>
<evidence type="ECO:0000256" key="9">
    <source>
        <dbReference type="ARBA" id="ARBA00023237"/>
    </source>
</evidence>
<dbReference type="PRINTS" id="PR01032">
    <property type="entry name" value="PHAGEIV"/>
</dbReference>
<dbReference type="AlphaFoldDB" id="A0A4E0QTB0"/>
<dbReference type="Gene3D" id="3.30.1370.120">
    <property type="match status" value="3"/>
</dbReference>
<keyword evidence="7" id="KW-0653">Protein transport</keyword>
<sequence>MKSYIIFLILFISAIVNAEEVTLNFRETDIKDLINIISNVTKKTFVVDPRVKAKVTVISNEPMNSAQVYDVFLSILSVHGFAAVPSGAVIKIIPDNIAKSQNTPVLSPNQSIKSDTLVTQIIQIKHISAAQLIPLLRPLIRQQGHLVASPANNTIIISDQANNVRRLLKIIRRIDQPDDENIEVMVLEHASATEVVRILSTLEQKKATTNGTKKSSNLVADERTNSVLISGDRTTRLRLRTLITHLDTPLKSGGNTQVIYLHYAQAKDLVNVLKGVSNGMSDKSKDAEKINIQADESTNSLVITAPPKVQQNLQSVIRQLDVRRAQVLVEAVIAEVSTDLARELGVQWLLYNNRGTTPLGMSNFDNSGSSIVDLATTAYQVDKNNNISLPDLGAGAFFGLGRFSSNILNFAVLLRAITADTKTNVLSTPSLLTLDNEEAEIVVGQNVPFVTGQYTSTGTTGSIANPFQTIQREDIGIKLKVKPQINEGNAIKLEIEQEVSSISRRSLGTSDIVTNKRTIKTTVIVEDGNMIVLGGLIDEDLQQSTQKVPILGDLPFIGALFRSHSVTKIKRNLMVFLHPVIVRDAATENLISSRKYSYMRAKQLEQKAQGLPLMSTDHMPVLPDLDEFLTVLPGDENLTPAEIEPQLYKTR</sequence>
<organism evidence="15 16">
    <name type="scientific">Candidatus Thiomargarita nelsonii</name>
    <dbReference type="NCBI Taxonomy" id="1003181"/>
    <lineage>
        <taxon>Bacteria</taxon>
        <taxon>Pseudomonadati</taxon>
        <taxon>Pseudomonadota</taxon>
        <taxon>Gammaproteobacteria</taxon>
        <taxon>Thiotrichales</taxon>
        <taxon>Thiotrichaceae</taxon>
        <taxon>Thiomargarita</taxon>
    </lineage>
</organism>
<evidence type="ECO:0000256" key="5">
    <source>
        <dbReference type="ARBA" id="ARBA00022692"/>
    </source>
</evidence>
<protein>
    <submittedName>
        <fullName evidence="15">General secretion pathway protein GspD</fullName>
    </submittedName>
</protein>
<proteinExistence type="inferred from homology"/>
<evidence type="ECO:0000259" key="14">
    <source>
        <dbReference type="Pfam" id="PF21305"/>
    </source>
</evidence>
<feature type="signal peptide" evidence="11">
    <location>
        <begin position="1"/>
        <end position="18"/>
    </location>
</feature>
<accession>A0A4E0QTB0</accession>
<keyword evidence="4" id="KW-1134">Transmembrane beta strand</keyword>
<dbReference type="Pfam" id="PF21305">
    <property type="entry name" value="type_II_gspD_N0"/>
    <property type="match status" value="1"/>
</dbReference>
<feature type="chain" id="PRO_5020037903" evidence="11">
    <location>
        <begin position="19"/>
        <end position="651"/>
    </location>
</feature>
<dbReference type="GO" id="GO:0015628">
    <property type="term" value="P:protein secretion by the type II secretion system"/>
    <property type="evidence" value="ECO:0007669"/>
    <property type="project" value="InterPro"/>
</dbReference>
<gene>
    <name evidence="15" type="ORF">PN36_24390</name>
</gene>
<dbReference type="Proteomes" id="UP000030428">
    <property type="component" value="Unassembled WGS sequence"/>
</dbReference>
<dbReference type="Pfam" id="PF03958">
    <property type="entry name" value="Secretin_N"/>
    <property type="match status" value="3"/>
</dbReference>
<comment type="similarity">
    <text evidence="2">Belongs to the bacterial secretin family. GSP D subfamily.</text>
</comment>
<name>A0A4E0QTB0_9GAMM</name>
<evidence type="ECO:0000256" key="1">
    <source>
        <dbReference type="ARBA" id="ARBA00004442"/>
    </source>
</evidence>
<keyword evidence="3 10" id="KW-0813">Transport</keyword>
<evidence type="ECO:0000256" key="11">
    <source>
        <dbReference type="SAM" id="SignalP"/>
    </source>
</evidence>
<evidence type="ECO:0000256" key="3">
    <source>
        <dbReference type="ARBA" id="ARBA00022448"/>
    </source>
</evidence>
<dbReference type="GO" id="GO:0015627">
    <property type="term" value="C:type II protein secretion system complex"/>
    <property type="evidence" value="ECO:0007669"/>
    <property type="project" value="InterPro"/>
</dbReference>
<keyword evidence="9" id="KW-0998">Cell outer membrane</keyword>
<evidence type="ECO:0000256" key="7">
    <source>
        <dbReference type="ARBA" id="ARBA00022927"/>
    </source>
</evidence>
<keyword evidence="6 11" id="KW-0732">Signal</keyword>
<dbReference type="InterPro" id="IPR004846">
    <property type="entry name" value="T2SS/T3SS_dom"/>
</dbReference>
<dbReference type="PANTHER" id="PTHR30332:SF24">
    <property type="entry name" value="SECRETIN GSPD-RELATED"/>
    <property type="match status" value="1"/>
</dbReference>
<dbReference type="InterPro" id="IPR049371">
    <property type="entry name" value="GspD-like_N0"/>
</dbReference>
<evidence type="ECO:0000259" key="13">
    <source>
        <dbReference type="Pfam" id="PF03958"/>
    </source>
</evidence>
<comment type="subcellular location">
    <subcellularLocation>
        <location evidence="1 10">Cell outer membrane</location>
    </subcellularLocation>
</comment>
<dbReference type="InterPro" id="IPR013356">
    <property type="entry name" value="T2SS_GspD"/>
</dbReference>
<feature type="domain" description="GspD-like N0" evidence="14">
    <location>
        <begin position="23"/>
        <end position="92"/>
    </location>
</feature>
<dbReference type="NCBIfam" id="TIGR02517">
    <property type="entry name" value="type_II_gspD"/>
    <property type="match status" value="1"/>
</dbReference>
<feature type="domain" description="NolW-like" evidence="13">
    <location>
        <begin position="119"/>
        <end position="179"/>
    </location>
</feature>
<dbReference type="InterPro" id="IPR005644">
    <property type="entry name" value="NolW-like"/>
</dbReference>
<keyword evidence="16" id="KW-1185">Reference proteome</keyword>
<dbReference type="GO" id="GO:0009279">
    <property type="term" value="C:cell outer membrane"/>
    <property type="evidence" value="ECO:0007669"/>
    <property type="project" value="UniProtKB-SubCell"/>
</dbReference>
<evidence type="ECO:0000256" key="8">
    <source>
        <dbReference type="ARBA" id="ARBA00023136"/>
    </source>
</evidence>
<keyword evidence="5" id="KW-0812">Transmembrane</keyword>
<dbReference type="PRINTS" id="PR00811">
    <property type="entry name" value="BCTERIALGSPD"/>
</dbReference>
<evidence type="ECO:0000256" key="6">
    <source>
        <dbReference type="ARBA" id="ARBA00022729"/>
    </source>
</evidence>
<evidence type="ECO:0000313" key="16">
    <source>
        <dbReference type="Proteomes" id="UP000030428"/>
    </source>
</evidence>
<feature type="domain" description="Type II/III secretion system secretin-like" evidence="12">
    <location>
        <begin position="417"/>
        <end position="583"/>
    </location>
</feature>
<comment type="caution">
    <text evidence="15">The sequence shown here is derived from an EMBL/GenBank/DDBJ whole genome shotgun (WGS) entry which is preliminary data.</text>
</comment>
<evidence type="ECO:0000256" key="4">
    <source>
        <dbReference type="ARBA" id="ARBA00022452"/>
    </source>
</evidence>